<dbReference type="Proteomes" id="UP000886998">
    <property type="component" value="Unassembled WGS sequence"/>
</dbReference>
<dbReference type="EMBL" id="BMAV01014803">
    <property type="protein sequence ID" value="GFY63486.1"/>
    <property type="molecule type" value="Genomic_DNA"/>
</dbReference>
<comment type="caution">
    <text evidence="1">The sequence shown here is derived from an EMBL/GenBank/DDBJ whole genome shotgun (WGS) entry which is preliminary data.</text>
</comment>
<proteinExistence type="predicted"/>
<dbReference type="AlphaFoldDB" id="A0A8X7CEF3"/>
<keyword evidence="2" id="KW-1185">Reference proteome</keyword>
<evidence type="ECO:0000313" key="1">
    <source>
        <dbReference type="EMBL" id="GFY63486.1"/>
    </source>
</evidence>
<reference evidence="1" key="1">
    <citation type="submission" date="2020-08" db="EMBL/GenBank/DDBJ databases">
        <title>Multicomponent nature underlies the extraordinary mechanical properties of spider dragline silk.</title>
        <authorList>
            <person name="Kono N."/>
            <person name="Nakamura H."/>
            <person name="Mori M."/>
            <person name="Yoshida Y."/>
            <person name="Ohtoshi R."/>
            <person name="Malay A.D."/>
            <person name="Moran D.A.P."/>
            <person name="Tomita M."/>
            <person name="Numata K."/>
            <person name="Arakawa K."/>
        </authorList>
    </citation>
    <scope>NUCLEOTIDE SEQUENCE</scope>
</reference>
<organism evidence="1 2">
    <name type="scientific">Trichonephila inaurata madagascariensis</name>
    <dbReference type="NCBI Taxonomy" id="2747483"/>
    <lineage>
        <taxon>Eukaryota</taxon>
        <taxon>Metazoa</taxon>
        <taxon>Ecdysozoa</taxon>
        <taxon>Arthropoda</taxon>
        <taxon>Chelicerata</taxon>
        <taxon>Arachnida</taxon>
        <taxon>Araneae</taxon>
        <taxon>Araneomorphae</taxon>
        <taxon>Entelegynae</taxon>
        <taxon>Araneoidea</taxon>
        <taxon>Nephilidae</taxon>
        <taxon>Trichonephila</taxon>
        <taxon>Trichonephila inaurata</taxon>
    </lineage>
</organism>
<protein>
    <submittedName>
        <fullName evidence="1">Uncharacterized protein</fullName>
    </submittedName>
</protein>
<gene>
    <name evidence="1" type="ORF">TNIN_176701</name>
</gene>
<evidence type="ECO:0000313" key="2">
    <source>
        <dbReference type="Proteomes" id="UP000886998"/>
    </source>
</evidence>
<accession>A0A8X7CEF3</accession>
<sequence>MALAKFTEMIEIKPTLEVYQSAFSLKKNINGLELVKNQAIITRTNKEESFQNGKVSEAPLPVSSKRDLKKEKVSTSVKAWVG</sequence>
<name>A0A8X7CEF3_9ARAC</name>